<dbReference type="EMBL" id="JAACAK010000091">
    <property type="protein sequence ID" value="NIR75728.1"/>
    <property type="molecule type" value="Genomic_DNA"/>
</dbReference>
<sequence>MANAQHVEIFRQGVAAWNRWRSENPRLTPDLREVESPGAALEEADLSRALLIDANLKDAKLSRARLDKAILGAADLSGADLTNAGLTGAELHGALLEGANLSGATLDHAICLDAVLHGANLMGASLLRATFKNAHLRGADLRGSSHSNTDFSGADLTDAKLSDTFAAGGSFAAATLRGARMGSAVLSGADLARADLRKARLKGADLTGANLEEANLSGADLTEADLSKTQLARADLTKARIVDCAVFGISAWGADFKGAEQSSLRITDLGESLVVVDDLELAQFTYLLLQNRSLRDIITTIEANIVLLLGHFPEGRDWILDEMRGKLRRRGYTPILYDSEPRRGREVIETMWTLARMARFVVADFTDAMSVAHELRAVVPELPNVPVQPMMAAGQDEGKVIDQLTRDRSVLTLYRYRDAETLIGALDERIFAPAEAKSYKMMAREPLS</sequence>
<proteinExistence type="predicted"/>
<dbReference type="PANTHER" id="PTHR47485">
    <property type="entry name" value="THYLAKOID LUMENAL 17.4 KDA PROTEIN, CHLOROPLASTIC"/>
    <property type="match status" value="1"/>
</dbReference>
<dbReference type="AlphaFoldDB" id="A0AAE4Z8Q4"/>
<accession>A0AAE4Z8Q4</accession>
<keyword evidence="1" id="KW-0677">Repeat</keyword>
<organism evidence="2 3">
    <name type="scientific">Candidatus Kutchimonas denitrificans</name>
    <dbReference type="NCBI Taxonomy" id="3056748"/>
    <lineage>
        <taxon>Bacteria</taxon>
        <taxon>Pseudomonadati</taxon>
        <taxon>Gemmatimonadota</taxon>
        <taxon>Gemmatimonadia</taxon>
        <taxon>Candidatus Palauibacterales</taxon>
        <taxon>Candidatus Palauibacteraceae</taxon>
        <taxon>Candidatus Kutchimonas</taxon>
    </lineage>
</organism>
<gene>
    <name evidence="2" type="ORF">GWO12_11565</name>
</gene>
<dbReference type="Proteomes" id="UP000702544">
    <property type="component" value="Unassembled WGS sequence"/>
</dbReference>
<dbReference type="PANTHER" id="PTHR47485:SF1">
    <property type="entry name" value="THYLAKOID LUMENAL 17.4 KDA PROTEIN, CHLOROPLASTIC"/>
    <property type="match status" value="1"/>
</dbReference>
<evidence type="ECO:0000256" key="1">
    <source>
        <dbReference type="ARBA" id="ARBA00022737"/>
    </source>
</evidence>
<dbReference type="SUPFAM" id="SSF141571">
    <property type="entry name" value="Pentapeptide repeat-like"/>
    <property type="match status" value="2"/>
</dbReference>
<dbReference type="Pfam" id="PF00805">
    <property type="entry name" value="Pentapeptide"/>
    <property type="match status" value="3"/>
</dbReference>
<reference evidence="2 3" key="1">
    <citation type="submission" date="2020-01" db="EMBL/GenBank/DDBJ databases">
        <title>Genomes assembled from Gulf of Kutch pelagic sediment metagenomes.</title>
        <authorList>
            <person name="Chandrashekar M."/>
            <person name="Mahajan M.S."/>
            <person name="Dave K.J."/>
            <person name="Vatsa P."/>
            <person name="Nathani N.M."/>
        </authorList>
    </citation>
    <scope>NUCLEOTIDE SEQUENCE [LARGE SCALE GENOMIC DNA]</scope>
    <source>
        <strain evidence="2">KS3-K002</strain>
    </source>
</reference>
<protein>
    <submittedName>
        <fullName evidence="2">Pentapeptide repeat-containing protein</fullName>
    </submittedName>
</protein>
<dbReference type="InterPro" id="IPR001646">
    <property type="entry name" value="5peptide_repeat"/>
</dbReference>
<evidence type="ECO:0000313" key="2">
    <source>
        <dbReference type="EMBL" id="NIR75728.1"/>
    </source>
</evidence>
<dbReference type="Gene3D" id="2.160.20.80">
    <property type="entry name" value="E3 ubiquitin-protein ligase SopA"/>
    <property type="match status" value="2"/>
</dbReference>
<name>A0AAE4Z8Q4_9BACT</name>
<evidence type="ECO:0000313" key="3">
    <source>
        <dbReference type="Proteomes" id="UP000702544"/>
    </source>
</evidence>
<comment type="caution">
    <text evidence="2">The sequence shown here is derived from an EMBL/GenBank/DDBJ whole genome shotgun (WGS) entry which is preliminary data.</text>
</comment>